<dbReference type="Gene3D" id="3.90.1200.10">
    <property type="match status" value="1"/>
</dbReference>
<sequence length="347" mass="38029">MPDADGLGEALRAFLAERVGEPGLRLECLRRSVEGFSWETYVVGVAWDAGGAVRRRRLVVHREPAAGLLRPYRAATQFALRRAVEGIDGVPVPRTLWLDEHGEATGRPLYVVERVAGEVPTQWTSDRAFAGATQRAAVARELMRIAAALHAAPPAVAPPGLRGAQDPDPIAEVRHWHAIYTGEGLEPVPILDWGFAWLLAHADHVSGRRAVLHGDLRTGNYLLHDGRIAAVLDWEEAHVGDPVQDLAHCALRLFRGRTRLPSGLVELPELLARYEEAAGWAVPPRAFHFWSVHESVYTAVTMVRAAAIFAAGETHDVRYAALGYQSHHGLRHVLDYLEAARAGGPPR</sequence>
<dbReference type="GO" id="GO:0016740">
    <property type="term" value="F:transferase activity"/>
    <property type="evidence" value="ECO:0007669"/>
    <property type="project" value="UniProtKB-KW"/>
</dbReference>
<dbReference type="PANTHER" id="PTHR21310:SF40">
    <property type="entry name" value="AMINOGLYCOSIDE PHOSPHOTRANSFERASE DOMAIN-CONTAINING PROTEIN-RELATED"/>
    <property type="match status" value="1"/>
</dbReference>
<name>A0A5B8U3X6_9ACTN</name>
<dbReference type="CDD" id="cd05154">
    <property type="entry name" value="ACAD10_11_N-like"/>
    <property type="match status" value="1"/>
</dbReference>
<dbReference type="InterPro" id="IPR051678">
    <property type="entry name" value="AGP_Transferase"/>
</dbReference>
<evidence type="ECO:0000313" key="3">
    <source>
        <dbReference type="Proteomes" id="UP000321805"/>
    </source>
</evidence>
<gene>
    <name evidence="2" type="ORF">FSW04_09460</name>
</gene>
<dbReference type="OrthoDB" id="3806873at2"/>
<dbReference type="PANTHER" id="PTHR21310">
    <property type="entry name" value="AMINOGLYCOSIDE PHOSPHOTRANSFERASE-RELATED-RELATED"/>
    <property type="match status" value="1"/>
</dbReference>
<dbReference type="EMBL" id="CP042430">
    <property type="protein sequence ID" value="QEC47776.1"/>
    <property type="molecule type" value="Genomic_DNA"/>
</dbReference>
<reference evidence="2 3" key="1">
    <citation type="journal article" date="2018" name="J. Microbiol.">
        <title>Baekduia soli gen. nov., sp. nov., a novel bacterium isolated from the soil of Baekdu Mountain and proposal of a novel family name, Baekduiaceae fam. nov.</title>
        <authorList>
            <person name="An D.S."/>
            <person name="Siddiqi M.Z."/>
            <person name="Kim K.H."/>
            <person name="Yu H.S."/>
            <person name="Im W.T."/>
        </authorList>
    </citation>
    <scope>NUCLEOTIDE SEQUENCE [LARGE SCALE GENOMIC DNA]</scope>
    <source>
        <strain evidence="2 3">BR7-21</strain>
    </source>
</reference>
<dbReference type="Proteomes" id="UP000321805">
    <property type="component" value="Chromosome"/>
</dbReference>
<proteinExistence type="predicted"/>
<feature type="domain" description="Aminoglycoside phosphotransferase" evidence="1">
    <location>
        <begin position="56"/>
        <end position="281"/>
    </location>
</feature>
<dbReference type="InterPro" id="IPR041726">
    <property type="entry name" value="ACAD10_11_N"/>
</dbReference>
<dbReference type="AlphaFoldDB" id="A0A5B8U3X6"/>
<keyword evidence="2" id="KW-0808">Transferase</keyword>
<dbReference type="InterPro" id="IPR011009">
    <property type="entry name" value="Kinase-like_dom_sf"/>
</dbReference>
<dbReference type="KEGG" id="bsol:FSW04_09460"/>
<dbReference type="Pfam" id="PF01636">
    <property type="entry name" value="APH"/>
    <property type="match status" value="1"/>
</dbReference>
<dbReference type="Gene3D" id="3.30.200.20">
    <property type="entry name" value="Phosphorylase Kinase, domain 1"/>
    <property type="match status" value="1"/>
</dbReference>
<accession>A0A5B8U3X6</accession>
<keyword evidence="3" id="KW-1185">Reference proteome</keyword>
<dbReference type="InterPro" id="IPR002575">
    <property type="entry name" value="Aminoglycoside_PTrfase"/>
</dbReference>
<protein>
    <submittedName>
        <fullName evidence="2">Phosphotransferase family protein</fullName>
    </submittedName>
</protein>
<dbReference type="SUPFAM" id="SSF56112">
    <property type="entry name" value="Protein kinase-like (PK-like)"/>
    <property type="match status" value="1"/>
</dbReference>
<evidence type="ECO:0000313" key="2">
    <source>
        <dbReference type="EMBL" id="QEC47776.1"/>
    </source>
</evidence>
<dbReference type="RefSeq" id="WP_146918617.1">
    <property type="nucleotide sequence ID" value="NZ_CP042430.1"/>
</dbReference>
<organism evidence="2 3">
    <name type="scientific">Baekduia soli</name>
    <dbReference type="NCBI Taxonomy" id="496014"/>
    <lineage>
        <taxon>Bacteria</taxon>
        <taxon>Bacillati</taxon>
        <taxon>Actinomycetota</taxon>
        <taxon>Thermoleophilia</taxon>
        <taxon>Solirubrobacterales</taxon>
        <taxon>Baekduiaceae</taxon>
        <taxon>Baekduia</taxon>
    </lineage>
</organism>
<evidence type="ECO:0000259" key="1">
    <source>
        <dbReference type="Pfam" id="PF01636"/>
    </source>
</evidence>